<organism evidence="2 3">
    <name type="scientific">Actinomycetospora lemnae</name>
    <dbReference type="NCBI Taxonomy" id="3019891"/>
    <lineage>
        <taxon>Bacteria</taxon>
        <taxon>Bacillati</taxon>
        <taxon>Actinomycetota</taxon>
        <taxon>Actinomycetes</taxon>
        <taxon>Pseudonocardiales</taxon>
        <taxon>Pseudonocardiaceae</taxon>
        <taxon>Actinomycetospora</taxon>
    </lineage>
</organism>
<dbReference type="SUPFAM" id="SSF51735">
    <property type="entry name" value="NAD(P)-binding Rossmann-fold domains"/>
    <property type="match status" value="1"/>
</dbReference>
<dbReference type="Pfam" id="PF01370">
    <property type="entry name" value="Epimerase"/>
    <property type="match status" value="1"/>
</dbReference>
<dbReference type="Proteomes" id="UP001300763">
    <property type="component" value="Unassembled WGS sequence"/>
</dbReference>
<dbReference type="Gene3D" id="3.40.50.720">
    <property type="entry name" value="NAD(P)-binding Rossmann-like Domain"/>
    <property type="match status" value="1"/>
</dbReference>
<proteinExistence type="predicted"/>
<dbReference type="InterPro" id="IPR051783">
    <property type="entry name" value="NAD(P)-dependent_oxidoreduct"/>
</dbReference>
<dbReference type="EMBL" id="JAQZAO010000006">
    <property type="protein sequence ID" value="MDD7966948.1"/>
    <property type="molecule type" value="Genomic_DNA"/>
</dbReference>
<name>A0ABT5SZ06_9PSEU</name>
<sequence>MKVFVTGATGFVGSAVVDELVAAGHEVVGLARSADGAAAVIAAGAQARRGDLADLDGLREAAAAADAVVHTAFVHDFSAFAASAETDRRAIEALGEALVGSDRPLVVSAGTAGLAPGRLATEDDAPGEGSPRVSEQTALAFADRGVRAIALRLPPSVHGEGDHGFVPRAIEIARETGVAGHPGDGAQRWASVHRRDAARLYRLALGSAPAGSVLHAVADEGVPVREIAEVVARHLDLPVQGVPTEHFGWLGMFLAMDMAASSALTRKRFAWAPTEIGLLADLEAGHYFRETATSAMRG</sequence>
<dbReference type="PANTHER" id="PTHR48079">
    <property type="entry name" value="PROTEIN YEEZ"/>
    <property type="match status" value="1"/>
</dbReference>
<feature type="domain" description="NAD-dependent epimerase/dehydratase" evidence="1">
    <location>
        <begin position="3"/>
        <end position="207"/>
    </location>
</feature>
<reference evidence="2 3" key="1">
    <citation type="submission" date="2023-02" db="EMBL/GenBank/DDBJ databases">
        <title>Genome sequencing required for Actinomycetospora new species description.</title>
        <authorList>
            <person name="Saimee Y."/>
            <person name="Duangmal K."/>
        </authorList>
    </citation>
    <scope>NUCLEOTIDE SEQUENCE [LARGE SCALE GENOMIC DNA]</scope>
    <source>
        <strain evidence="2 3">DW7H6</strain>
    </source>
</reference>
<evidence type="ECO:0000259" key="1">
    <source>
        <dbReference type="Pfam" id="PF01370"/>
    </source>
</evidence>
<dbReference type="RefSeq" id="WP_274201472.1">
    <property type="nucleotide sequence ID" value="NZ_JAQZAO010000006.1"/>
</dbReference>
<dbReference type="InterPro" id="IPR036291">
    <property type="entry name" value="NAD(P)-bd_dom_sf"/>
</dbReference>
<gene>
    <name evidence="2" type="ORF">PGB27_16550</name>
</gene>
<protein>
    <submittedName>
        <fullName evidence="2">SDR family oxidoreductase</fullName>
    </submittedName>
</protein>
<dbReference type="PANTHER" id="PTHR48079:SF9">
    <property type="entry name" value="PUTATIVE-RELATED"/>
    <property type="match status" value="1"/>
</dbReference>
<dbReference type="InterPro" id="IPR001509">
    <property type="entry name" value="Epimerase_deHydtase"/>
</dbReference>
<evidence type="ECO:0000313" key="3">
    <source>
        <dbReference type="Proteomes" id="UP001300763"/>
    </source>
</evidence>
<evidence type="ECO:0000313" key="2">
    <source>
        <dbReference type="EMBL" id="MDD7966948.1"/>
    </source>
</evidence>
<comment type="caution">
    <text evidence="2">The sequence shown here is derived from an EMBL/GenBank/DDBJ whole genome shotgun (WGS) entry which is preliminary data.</text>
</comment>
<accession>A0ABT5SZ06</accession>
<dbReference type="CDD" id="cd05262">
    <property type="entry name" value="SDR_a7"/>
    <property type="match status" value="1"/>
</dbReference>
<keyword evidence="3" id="KW-1185">Reference proteome</keyword>